<proteinExistence type="predicted"/>
<gene>
    <name evidence="1" type="ORF">PACLA_8A040393</name>
</gene>
<keyword evidence="2" id="KW-1185">Reference proteome</keyword>
<comment type="caution">
    <text evidence="1">The sequence shown here is derived from an EMBL/GenBank/DDBJ whole genome shotgun (WGS) entry which is preliminary data.</text>
</comment>
<name>A0A7D9KI62_PARCT</name>
<reference evidence="1" key="1">
    <citation type="submission" date="2020-04" db="EMBL/GenBank/DDBJ databases">
        <authorList>
            <person name="Alioto T."/>
            <person name="Alioto T."/>
            <person name="Gomez Garrido J."/>
        </authorList>
    </citation>
    <scope>NUCLEOTIDE SEQUENCE</scope>
    <source>
        <strain evidence="1">A484AB</strain>
    </source>
</reference>
<evidence type="ECO:0000313" key="1">
    <source>
        <dbReference type="EMBL" id="CAB4044428.1"/>
    </source>
</evidence>
<dbReference type="EMBL" id="CACRXK020034931">
    <property type="protein sequence ID" value="CAB4044428.1"/>
    <property type="molecule type" value="Genomic_DNA"/>
</dbReference>
<organism evidence="1 2">
    <name type="scientific">Paramuricea clavata</name>
    <name type="common">Red gorgonian</name>
    <name type="synonym">Violescent sea-whip</name>
    <dbReference type="NCBI Taxonomy" id="317549"/>
    <lineage>
        <taxon>Eukaryota</taxon>
        <taxon>Metazoa</taxon>
        <taxon>Cnidaria</taxon>
        <taxon>Anthozoa</taxon>
        <taxon>Octocorallia</taxon>
        <taxon>Malacalcyonacea</taxon>
        <taxon>Plexauridae</taxon>
        <taxon>Paramuricea</taxon>
    </lineage>
</organism>
<feature type="non-terminal residue" evidence="1">
    <location>
        <position position="64"/>
    </location>
</feature>
<dbReference type="AlphaFoldDB" id="A0A7D9KI62"/>
<dbReference type="Proteomes" id="UP001152795">
    <property type="component" value="Unassembled WGS sequence"/>
</dbReference>
<accession>A0A7D9KI62</accession>
<protein>
    <submittedName>
        <fullName evidence="1">Uncharacterized protein</fullName>
    </submittedName>
</protein>
<sequence>RTSSTRQTCRKTCASRFIWCLDRKWVCRHITNYRWKSVWKSVRKTRETRRCKTGWLQDGSECTT</sequence>
<evidence type="ECO:0000313" key="2">
    <source>
        <dbReference type="Proteomes" id="UP001152795"/>
    </source>
</evidence>
<feature type="non-terminal residue" evidence="1">
    <location>
        <position position="1"/>
    </location>
</feature>